<evidence type="ECO:0000259" key="5">
    <source>
        <dbReference type="Pfam" id="PF00465"/>
    </source>
</evidence>
<dbReference type="InterPro" id="IPR001670">
    <property type="entry name" value="ADH_Fe/GldA"/>
</dbReference>
<comment type="similarity">
    <text evidence="2">Belongs to the iron-containing alcohol dehydrogenase family.</text>
</comment>
<dbReference type="PANTHER" id="PTHR11496:SF102">
    <property type="entry name" value="ALCOHOL DEHYDROGENASE 4"/>
    <property type="match status" value="1"/>
</dbReference>
<dbReference type="Gene3D" id="3.40.50.1970">
    <property type="match status" value="1"/>
</dbReference>
<dbReference type="Proteomes" id="UP001368500">
    <property type="component" value="Unassembled WGS sequence"/>
</dbReference>
<comment type="cofactor">
    <cofactor evidence="1">
        <name>Fe cation</name>
        <dbReference type="ChEBI" id="CHEBI:24875"/>
    </cofactor>
</comment>
<evidence type="ECO:0000256" key="3">
    <source>
        <dbReference type="ARBA" id="ARBA00023002"/>
    </source>
</evidence>
<dbReference type="RefSeq" id="WP_341376766.1">
    <property type="nucleotide sequence ID" value="NZ_JBBUTF010000035.1"/>
</dbReference>
<evidence type="ECO:0000256" key="2">
    <source>
        <dbReference type="ARBA" id="ARBA00007358"/>
    </source>
</evidence>
<gene>
    <name evidence="7" type="ORF">AACH11_23730</name>
</gene>
<feature type="domain" description="Alcohol dehydrogenase iron-type/glycerol dehydrogenase GldA" evidence="5">
    <location>
        <begin position="12"/>
        <end position="180"/>
    </location>
</feature>
<accession>A0ABU9BIS8</accession>
<organism evidence="7 8">
    <name type="scientific">Pseudaquabacterium rugosum</name>
    <dbReference type="NCBI Taxonomy" id="2984194"/>
    <lineage>
        <taxon>Bacteria</taxon>
        <taxon>Pseudomonadati</taxon>
        <taxon>Pseudomonadota</taxon>
        <taxon>Betaproteobacteria</taxon>
        <taxon>Burkholderiales</taxon>
        <taxon>Sphaerotilaceae</taxon>
        <taxon>Pseudaquabacterium</taxon>
    </lineage>
</organism>
<comment type="caution">
    <text evidence="7">The sequence shown here is derived from an EMBL/GenBank/DDBJ whole genome shotgun (WGS) entry which is preliminary data.</text>
</comment>
<keyword evidence="8" id="KW-1185">Reference proteome</keyword>
<dbReference type="CDD" id="cd08551">
    <property type="entry name" value="Fe-ADH"/>
    <property type="match status" value="1"/>
</dbReference>
<dbReference type="EC" id="1.1.1.-" evidence="7"/>
<evidence type="ECO:0000259" key="6">
    <source>
        <dbReference type="Pfam" id="PF25137"/>
    </source>
</evidence>
<dbReference type="PANTHER" id="PTHR11496">
    <property type="entry name" value="ALCOHOL DEHYDROGENASE"/>
    <property type="match status" value="1"/>
</dbReference>
<dbReference type="InterPro" id="IPR056798">
    <property type="entry name" value="ADH_Fe_C"/>
</dbReference>
<dbReference type="InterPro" id="IPR039697">
    <property type="entry name" value="Alcohol_dehydrogenase_Fe"/>
</dbReference>
<dbReference type="PROSITE" id="PS00913">
    <property type="entry name" value="ADH_IRON_1"/>
    <property type="match status" value="1"/>
</dbReference>
<evidence type="ECO:0000313" key="7">
    <source>
        <dbReference type="EMBL" id="MEK8028979.1"/>
    </source>
</evidence>
<proteinExistence type="inferred from homology"/>
<keyword evidence="4" id="KW-0520">NAD</keyword>
<evidence type="ECO:0000256" key="4">
    <source>
        <dbReference type="ARBA" id="ARBA00023027"/>
    </source>
</evidence>
<dbReference type="Gene3D" id="1.20.1090.10">
    <property type="entry name" value="Dehydroquinate synthase-like - alpha domain"/>
    <property type="match status" value="1"/>
</dbReference>
<evidence type="ECO:0000256" key="1">
    <source>
        <dbReference type="ARBA" id="ARBA00001962"/>
    </source>
</evidence>
<dbReference type="Pfam" id="PF00465">
    <property type="entry name" value="Fe-ADH"/>
    <property type="match status" value="1"/>
</dbReference>
<keyword evidence="3 7" id="KW-0560">Oxidoreductase</keyword>
<evidence type="ECO:0000313" key="8">
    <source>
        <dbReference type="Proteomes" id="UP001368500"/>
    </source>
</evidence>
<feature type="domain" description="Fe-containing alcohol dehydrogenase-like C-terminal" evidence="6">
    <location>
        <begin position="191"/>
        <end position="385"/>
    </location>
</feature>
<name>A0ABU9BIS8_9BURK</name>
<sequence length="387" mass="40011">MSTTYTLHHAGRVIGGAGSLAQLPTLAAEWRASRVLIISDRGVARAGLVEPARAALAAAGCQVQVIDSTPPEPEVADVEAVLAEARRGGDHQLVVGIGGGSAMDVAKIVAVLLAHPLDLRALLDKRQTLAARGLPTFMVPTTSGTGSEATPNSIILVAEDALKVGIVSPLLMPDAVILDPALTVSLPAAVTAATGMDALTHAIECYCSKKATPFSDLYGLEAIRLIAGSIRRACADGTDLAARADLLLGAYYGGACIATSSTTAVHALAYPLGGKYRVPHGLSNAMLLPTVMAFNRVGNERRFAAMARAMGLDTEGLGDGEAADAFVAALRRLNEDLGIPSDLKTVGVKPEDLDGLVDGAAKVTRLLDNNPRPMSRADMRAIYAALI</sequence>
<reference evidence="7 8" key="1">
    <citation type="submission" date="2024-04" db="EMBL/GenBank/DDBJ databases">
        <title>Novel species of the genus Ideonella isolated from streams.</title>
        <authorList>
            <person name="Lu H."/>
        </authorList>
    </citation>
    <scope>NUCLEOTIDE SEQUENCE [LARGE SCALE GENOMIC DNA]</scope>
    <source>
        <strain evidence="7 8">BYS139W</strain>
    </source>
</reference>
<dbReference type="EMBL" id="JBBUTF010000035">
    <property type="protein sequence ID" value="MEK8028979.1"/>
    <property type="molecule type" value="Genomic_DNA"/>
</dbReference>
<dbReference type="Pfam" id="PF25137">
    <property type="entry name" value="ADH_Fe_C"/>
    <property type="match status" value="1"/>
</dbReference>
<dbReference type="GO" id="GO:0016491">
    <property type="term" value="F:oxidoreductase activity"/>
    <property type="evidence" value="ECO:0007669"/>
    <property type="project" value="UniProtKB-KW"/>
</dbReference>
<dbReference type="InterPro" id="IPR018211">
    <property type="entry name" value="ADH_Fe_CS"/>
</dbReference>
<protein>
    <submittedName>
        <fullName evidence="7">Iron-containing alcohol dehydrogenase</fullName>
        <ecNumber evidence="7">1.1.1.-</ecNumber>
    </submittedName>
</protein>
<dbReference type="SUPFAM" id="SSF56796">
    <property type="entry name" value="Dehydroquinate synthase-like"/>
    <property type="match status" value="1"/>
</dbReference>